<evidence type="ECO:0000313" key="1">
    <source>
        <dbReference type="EMBL" id="PCH42867.1"/>
    </source>
</evidence>
<feature type="non-terminal residue" evidence="1">
    <location>
        <position position="1"/>
    </location>
</feature>
<organism evidence="1 2">
    <name type="scientific">Wolfiporia cocos (strain MD-104)</name>
    <name type="common">Brown rot fungus</name>
    <dbReference type="NCBI Taxonomy" id="742152"/>
    <lineage>
        <taxon>Eukaryota</taxon>
        <taxon>Fungi</taxon>
        <taxon>Dikarya</taxon>
        <taxon>Basidiomycota</taxon>
        <taxon>Agaricomycotina</taxon>
        <taxon>Agaricomycetes</taxon>
        <taxon>Polyporales</taxon>
        <taxon>Phaeolaceae</taxon>
        <taxon>Wolfiporia</taxon>
    </lineage>
</organism>
<sequence length="61" mass="6802">SSDDDANTAKLDVRSEKAVQLDALGPMVVNSDGTLSRIANWQNMTDAERERIMRVLVARNR</sequence>
<feature type="non-terminal residue" evidence="1">
    <location>
        <position position="61"/>
    </location>
</feature>
<reference evidence="1 2" key="1">
    <citation type="journal article" date="2012" name="Science">
        <title>The Paleozoic origin of enzymatic lignin decomposition reconstructed from 31 fungal genomes.</title>
        <authorList>
            <person name="Floudas D."/>
            <person name="Binder M."/>
            <person name="Riley R."/>
            <person name="Barry K."/>
            <person name="Blanchette R.A."/>
            <person name="Henrissat B."/>
            <person name="Martinez A.T."/>
            <person name="Otillar R."/>
            <person name="Spatafora J.W."/>
            <person name="Yadav J.S."/>
            <person name="Aerts A."/>
            <person name="Benoit I."/>
            <person name="Boyd A."/>
            <person name="Carlson A."/>
            <person name="Copeland A."/>
            <person name="Coutinho P.M."/>
            <person name="de Vries R.P."/>
            <person name="Ferreira P."/>
            <person name="Findley K."/>
            <person name="Foster B."/>
            <person name="Gaskell J."/>
            <person name="Glotzer D."/>
            <person name="Gorecki P."/>
            <person name="Heitman J."/>
            <person name="Hesse C."/>
            <person name="Hori C."/>
            <person name="Igarashi K."/>
            <person name="Jurgens J.A."/>
            <person name="Kallen N."/>
            <person name="Kersten P."/>
            <person name="Kohler A."/>
            <person name="Kuees U."/>
            <person name="Kumar T.K.A."/>
            <person name="Kuo A."/>
            <person name="LaButti K."/>
            <person name="Larrondo L.F."/>
            <person name="Lindquist E."/>
            <person name="Ling A."/>
            <person name="Lombard V."/>
            <person name="Lucas S."/>
            <person name="Lundell T."/>
            <person name="Martin R."/>
            <person name="McLaughlin D.J."/>
            <person name="Morgenstern I."/>
            <person name="Morin E."/>
            <person name="Murat C."/>
            <person name="Nagy L.G."/>
            <person name="Nolan M."/>
            <person name="Ohm R.A."/>
            <person name="Patyshakuliyeva A."/>
            <person name="Rokas A."/>
            <person name="Ruiz-Duenas F.J."/>
            <person name="Sabat G."/>
            <person name="Salamov A."/>
            <person name="Samejima M."/>
            <person name="Schmutz J."/>
            <person name="Slot J.C."/>
            <person name="St John F."/>
            <person name="Stenlid J."/>
            <person name="Sun H."/>
            <person name="Sun S."/>
            <person name="Syed K."/>
            <person name="Tsang A."/>
            <person name="Wiebenga A."/>
            <person name="Young D."/>
            <person name="Pisabarro A."/>
            <person name="Eastwood D.C."/>
            <person name="Martin F."/>
            <person name="Cullen D."/>
            <person name="Grigoriev I.V."/>
            <person name="Hibbett D.S."/>
        </authorList>
    </citation>
    <scope>NUCLEOTIDE SEQUENCE [LARGE SCALE GENOMIC DNA]</scope>
    <source>
        <strain evidence="1 2">MD-104</strain>
    </source>
</reference>
<dbReference type="PANTHER" id="PTHR39474">
    <property type="entry name" value="UNNAMED PRODUCT"/>
    <property type="match status" value="1"/>
</dbReference>
<dbReference type="Proteomes" id="UP000218811">
    <property type="component" value="Unassembled WGS sequence"/>
</dbReference>
<gene>
    <name evidence="1" type="ORF">WOLCODRAFT_53569</name>
</gene>
<dbReference type="EMBL" id="KB468135">
    <property type="protein sequence ID" value="PCH42867.1"/>
    <property type="molecule type" value="Genomic_DNA"/>
</dbReference>
<dbReference type="AlphaFoldDB" id="A0A2H3K380"/>
<keyword evidence="2" id="KW-1185">Reference proteome</keyword>
<dbReference type="PANTHER" id="PTHR39474:SF1">
    <property type="entry name" value="FUNGAL SPECIFIC TRANSCRIPTION FACTOR"/>
    <property type="match status" value="1"/>
</dbReference>
<proteinExistence type="predicted"/>
<name>A0A2H3K380_WOLCO</name>
<protein>
    <submittedName>
        <fullName evidence="1">Uncharacterized protein</fullName>
    </submittedName>
</protein>
<evidence type="ECO:0000313" key="2">
    <source>
        <dbReference type="Proteomes" id="UP000218811"/>
    </source>
</evidence>
<dbReference type="STRING" id="742152.A0A2H3K380"/>
<accession>A0A2H3K380</accession>
<dbReference type="OrthoDB" id="4590138at2759"/>
<dbReference type="OMA" id="IANWDGM"/>